<name>A0ABS9N962_9ACTN</name>
<comment type="caution">
    <text evidence="1">The sequence shown here is derived from an EMBL/GenBank/DDBJ whole genome shotgun (WGS) entry which is preliminary data.</text>
</comment>
<evidence type="ECO:0000313" key="1">
    <source>
        <dbReference type="EMBL" id="MCG5446016.1"/>
    </source>
</evidence>
<dbReference type="RefSeq" id="WP_238680955.1">
    <property type="nucleotide sequence ID" value="NZ_JAKKFD010000044.1"/>
</dbReference>
<sequence length="58" mass="5907">MVGRPTGPDDIAGTEGHLASANCAADRTLVLIRPDGYIALISDAGDVGAVSHYLHAFG</sequence>
<organism evidence="1 2">
    <name type="scientific">Micromonospora trifolii</name>
    <dbReference type="NCBI Taxonomy" id="2911208"/>
    <lineage>
        <taxon>Bacteria</taxon>
        <taxon>Bacillati</taxon>
        <taxon>Actinomycetota</taxon>
        <taxon>Actinomycetes</taxon>
        <taxon>Micromonosporales</taxon>
        <taxon>Micromonosporaceae</taxon>
        <taxon>Micromonospora</taxon>
    </lineage>
</organism>
<dbReference type="EMBL" id="JAKKFD010000044">
    <property type="protein sequence ID" value="MCG5446016.1"/>
    <property type="molecule type" value="Genomic_DNA"/>
</dbReference>
<dbReference type="InterPro" id="IPR036249">
    <property type="entry name" value="Thioredoxin-like_sf"/>
</dbReference>
<dbReference type="Gene3D" id="3.40.30.120">
    <property type="match status" value="1"/>
</dbReference>
<reference evidence="1 2" key="1">
    <citation type="submission" date="2022-01" db="EMBL/GenBank/DDBJ databases">
        <authorList>
            <person name="Riesco R."/>
            <person name="Trujillo M.E."/>
        </authorList>
    </citation>
    <scope>NUCLEOTIDE SEQUENCE [LARGE SCALE GENOMIC DNA]</scope>
    <source>
        <strain evidence="1 2">NIE79</strain>
    </source>
</reference>
<proteinExistence type="predicted"/>
<dbReference type="SUPFAM" id="SSF52833">
    <property type="entry name" value="Thioredoxin-like"/>
    <property type="match status" value="1"/>
</dbReference>
<dbReference type="Proteomes" id="UP001201629">
    <property type="component" value="Unassembled WGS sequence"/>
</dbReference>
<keyword evidence="2" id="KW-1185">Reference proteome</keyword>
<accession>A0ABS9N962</accession>
<gene>
    <name evidence="1" type="ORF">NIE79_004580</name>
</gene>
<protein>
    <submittedName>
        <fullName evidence="1">Uncharacterized protein</fullName>
    </submittedName>
</protein>
<evidence type="ECO:0000313" key="2">
    <source>
        <dbReference type="Proteomes" id="UP001201629"/>
    </source>
</evidence>